<organism evidence="2 3">
    <name type="scientific">Terrisporobacter hibernicus</name>
    <dbReference type="NCBI Taxonomy" id="2813371"/>
    <lineage>
        <taxon>Bacteria</taxon>
        <taxon>Bacillati</taxon>
        <taxon>Bacillota</taxon>
        <taxon>Clostridia</taxon>
        <taxon>Peptostreptococcales</taxon>
        <taxon>Peptostreptococcaceae</taxon>
        <taxon>Terrisporobacter</taxon>
    </lineage>
</organism>
<proteinExistence type="predicted"/>
<accession>A0AAX2ZN61</accession>
<feature type="transmembrane region" description="Helical" evidence="1">
    <location>
        <begin position="59"/>
        <end position="76"/>
    </location>
</feature>
<keyword evidence="1" id="KW-0472">Membrane</keyword>
<keyword evidence="3" id="KW-1185">Reference proteome</keyword>
<dbReference type="KEGG" id="tem:JW646_10480"/>
<dbReference type="EMBL" id="CP081135">
    <property type="protein sequence ID" value="UEL49782.1"/>
    <property type="molecule type" value="Genomic_DNA"/>
</dbReference>
<sequence length="97" mass="11081">MMEGFIIFGIVIAAPLMSIQYFLSSKLRSPIWGGIIPVFLLLANIFVFAKGIVPLEKEYIFDFAIVTITFFGDWAIGRNKYKKNKQSEIEKMKAKDL</sequence>
<dbReference type="AlphaFoldDB" id="A0AAX2ZN61"/>
<feature type="transmembrane region" description="Helical" evidence="1">
    <location>
        <begin position="6"/>
        <end position="24"/>
    </location>
</feature>
<keyword evidence="1" id="KW-0812">Transmembrane</keyword>
<reference evidence="2 3" key="1">
    <citation type="journal article" date="2023" name="Int. J. Syst. Evol. Microbiol.">
        <title>Terrisporobacter hibernicus sp. nov., isolated from bovine faeces in Northern Ireland.</title>
        <authorList>
            <person name="Mitchell M."/>
            <person name="Nguyen S.V."/>
            <person name="Connor M."/>
            <person name="Fairley D.J."/>
            <person name="Donoghue O."/>
            <person name="Marshall H."/>
            <person name="Koolman L."/>
            <person name="McMullan G."/>
            <person name="Schaffer K.E."/>
            <person name="McGrath J.W."/>
            <person name="Fanning S."/>
        </authorList>
    </citation>
    <scope>NUCLEOTIDE SEQUENCE [LARGE SCALE GENOMIC DNA]</scope>
    <source>
        <strain evidence="2 3">MCA3</strain>
    </source>
</reference>
<dbReference type="Proteomes" id="UP001198983">
    <property type="component" value="Chromosome"/>
</dbReference>
<protein>
    <submittedName>
        <fullName evidence="2">Uncharacterized protein</fullName>
    </submittedName>
</protein>
<keyword evidence="1" id="KW-1133">Transmembrane helix</keyword>
<evidence type="ECO:0000256" key="1">
    <source>
        <dbReference type="SAM" id="Phobius"/>
    </source>
</evidence>
<evidence type="ECO:0000313" key="3">
    <source>
        <dbReference type="Proteomes" id="UP001198983"/>
    </source>
</evidence>
<evidence type="ECO:0000313" key="2">
    <source>
        <dbReference type="EMBL" id="UEL49782.1"/>
    </source>
</evidence>
<feature type="transmembrane region" description="Helical" evidence="1">
    <location>
        <begin position="31"/>
        <end position="53"/>
    </location>
</feature>
<name>A0AAX2ZN61_9FIRM</name>
<gene>
    <name evidence="2" type="ORF">JW646_10480</name>
</gene>